<organism evidence="10 11">
    <name type="scientific">Marasmius oreades</name>
    <name type="common">fairy-ring Marasmius</name>
    <dbReference type="NCBI Taxonomy" id="181124"/>
    <lineage>
        <taxon>Eukaryota</taxon>
        <taxon>Fungi</taxon>
        <taxon>Dikarya</taxon>
        <taxon>Basidiomycota</taxon>
        <taxon>Agaricomycotina</taxon>
        <taxon>Agaricomycetes</taxon>
        <taxon>Agaricomycetidae</taxon>
        <taxon>Agaricales</taxon>
        <taxon>Marasmiineae</taxon>
        <taxon>Marasmiaceae</taxon>
        <taxon>Marasmius</taxon>
    </lineage>
</organism>
<dbReference type="InterPro" id="IPR015007">
    <property type="entry name" value="NUP2/50/61"/>
</dbReference>
<feature type="region of interest" description="Disordered" evidence="8">
    <location>
        <begin position="1"/>
        <end position="76"/>
    </location>
</feature>
<accession>A0A9P7V1X2</accession>
<keyword evidence="5" id="KW-0811">Translocation</keyword>
<evidence type="ECO:0000256" key="3">
    <source>
        <dbReference type="ARBA" id="ARBA00022816"/>
    </source>
</evidence>
<dbReference type="OrthoDB" id="185618at2759"/>
<feature type="compositionally biased region" description="Polar residues" evidence="8">
    <location>
        <begin position="52"/>
        <end position="75"/>
    </location>
</feature>
<feature type="region of interest" description="Disordered" evidence="8">
    <location>
        <begin position="214"/>
        <end position="238"/>
    </location>
</feature>
<dbReference type="InterPro" id="IPR011993">
    <property type="entry name" value="PH-like_dom_sf"/>
</dbReference>
<evidence type="ECO:0000256" key="2">
    <source>
        <dbReference type="ARBA" id="ARBA00022448"/>
    </source>
</evidence>
<evidence type="ECO:0000256" key="1">
    <source>
        <dbReference type="ARBA" id="ARBA00004567"/>
    </source>
</evidence>
<sequence length="602" mass="62590">MKRVAEKQITKDGDYDDDDEAEEQRGFHKADESVLTERKIRALPKRAKVGTTLDSTSVGSGATTEETTPKPSGSTFGLFAGFGAPSATPFPFNPSTPVSNSPSTGASPTATSTAKAFSNIASGVTTNGTSTTSQNSKSSLAVQPTIPDITSHSTLGKEGPAVDYYRSLRGLNVSFLSTISKAVEDDPFVDVSGLLERYKSLRIDIQREHDQKTLKSFTTSTIPSSSFSSKSPTAMPTPPSSFIGFKPSSNPFTSTTPDGGFIPTLDNATSKSSSFSFPSSTTPSSTSKPSFLPFSAPIGATPTTAPAHANFFKDTSKTTNANLFGKPEDSSTQVFSSSTSHFGGPGESNIAGNLFGNPSTTEKFATPSTPPPSGKPTLGAFGGAFGTKTSPGGGSIGNPVGFGFGAGTTTTPFSFGATSGGGSTSGAGKGFSFASSPATQGGSGEPTPTVVEADSNGHQSQGTEDSAVTGMFGPNPHDEEGEGEQDEETVHSVKSKVYKMKKDGEKTSWVELGTGILRLKKHKVGEQRRLLLRNSSNGKININFNLYPGLKPSQSQKVVSFVGHEAGVAQTYSARVKTEDQAIALKDALDREIAFVKAKSAE</sequence>
<dbReference type="PANTHER" id="PTHR38697">
    <property type="entry name" value="NUCLEAR PORE COMPLEX PROTEIN SIMILAR TO S. CEREVISIAE NUP2 (EUROFUNG)"/>
    <property type="match status" value="1"/>
</dbReference>
<feature type="compositionally biased region" description="Low complexity" evidence="8">
    <location>
        <begin position="89"/>
        <end position="112"/>
    </location>
</feature>
<feature type="compositionally biased region" description="Basic and acidic residues" evidence="8">
    <location>
        <begin position="1"/>
        <end position="13"/>
    </location>
</feature>
<dbReference type="PROSITE" id="PS50196">
    <property type="entry name" value="RANBD1"/>
    <property type="match status" value="1"/>
</dbReference>
<dbReference type="GeneID" id="66069808"/>
<dbReference type="SMART" id="SM00160">
    <property type="entry name" value="RanBD"/>
    <property type="match status" value="1"/>
</dbReference>
<dbReference type="KEGG" id="more:E1B28_000732"/>
<dbReference type="GO" id="GO:0051028">
    <property type="term" value="P:mRNA transport"/>
    <property type="evidence" value="ECO:0007669"/>
    <property type="project" value="UniProtKB-KW"/>
</dbReference>
<dbReference type="GO" id="GO:0005643">
    <property type="term" value="C:nuclear pore"/>
    <property type="evidence" value="ECO:0007669"/>
    <property type="project" value="UniProtKB-SubCell"/>
</dbReference>
<keyword evidence="4" id="KW-0653">Protein transport</keyword>
<name>A0A9P7V1X2_9AGAR</name>
<dbReference type="GO" id="GO:0015031">
    <property type="term" value="P:protein transport"/>
    <property type="evidence" value="ECO:0007669"/>
    <property type="project" value="UniProtKB-KW"/>
</dbReference>
<dbReference type="Pfam" id="PF08911">
    <property type="entry name" value="NUP50"/>
    <property type="match status" value="1"/>
</dbReference>
<protein>
    <recommendedName>
        <fullName evidence="9">RanBD1 domain-containing protein</fullName>
    </recommendedName>
</protein>
<keyword evidence="11" id="KW-1185">Reference proteome</keyword>
<keyword evidence="7" id="KW-0539">Nucleus</keyword>
<feature type="region of interest" description="Disordered" evidence="8">
    <location>
        <begin position="326"/>
        <end position="382"/>
    </location>
</feature>
<keyword evidence="2" id="KW-0813">Transport</keyword>
<dbReference type="EMBL" id="CM032181">
    <property type="protein sequence ID" value="KAG7098828.1"/>
    <property type="molecule type" value="Genomic_DNA"/>
</dbReference>
<feature type="compositionally biased region" description="Gly residues" evidence="8">
    <location>
        <begin position="418"/>
        <end position="429"/>
    </location>
</feature>
<dbReference type="PANTHER" id="PTHR38697:SF1">
    <property type="entry name" value="NUCLEAR PORE COMPLEX PROTEIN SIMILAR TO S. CEREVISIAE NUP2 (EUROFUNG)"/>
    <property type="match status" value="1"/>
</dbReference>
<dbReference type="SUPFAM" id="SSF50729">
    <property type="entry name" value="PH domain-like"/>
    <property type="match status" value="1"/>
</dbReference>
<evidence type="ECO:0000313" key="10">
    <source>
        <dbReference type="EMBL" id="KAG7098828.1"/>
    </source>
</evidence>
<dbReference type="Proteomes" id="UP001049176">
    <property type="component" value="Chromosome 1"/>
</dbReference>
<dbReference type="InterPro" id="IPR053074">
    <property type="entry name" value="NPC_Nucleoporin"/>
</dbReference>
<dbReference type="RefSeq" id="XP_043015298.1">
    <property type="nucleotide sequence ID" value="XM_043146595.1"/>
</dbReference>
<feature type="compositionally biased region" description="Low complexity" evidence="8">
    <location>
        <begin position="330"/>
        <end position="340"/>
    </location>
</feature>
<feature type="domain" description="RanBD1" evidence="9">
    <location>
        <begin position="474"/>
        <end position="551"/>
    </location>
</feature>
<feature type="region of interest" description="Disordered" evidence="8">
    <location>
        <begin position="246"/>
        <end position="265"/>
    </location>
</feature>
<evidence type="ECO:0000256" key="8">
    <source>
        <dbReference type="SAM" id="MobiDB-lite"/>
    </source>
</evidence>
<gene>
    <name evidence="10" type="ORF">E1B28_000732</name>
</gene>
<reference evidence="10" key="1">
    <citation type="journal article" date="2021" name="Genome Biol. Evol.">
        <title>The assembled and annotated genome of the fairy-ring fungus Marasmius oreades.</title>
        <authorList>
            <person name="Hiltunen M."/>
            <person name="Ament-Velasquez S.L."/>
            <person name="Johannesson H."/>
        </authorList>
    </citation>
    <scope>NUCLEOTIDE SEQUENCE</scope>
    <source>
        <strain evidence="10">03SP1</strain>
    </source>
</reference>
<feature type="compositionally biased region" description="Polar residues" evidence="8">
    <location>
        <begin position="456"/>
        <end position="466"/>
    </location>
</feature>
<dbReference type="Pfam" id="PF00638">
    <property type="entry name" value="Ran_BP1"/>
    <property type="match status" value="1"/>
</dbReference>
<feature type="compositionally biased region" description="Low complexity" evidence="8">
    <location>
        <begin position="215"/>
        <end position="233"/>
    </location>
</feature>
<comment type="subcellular location">
    <subcellularLocation>
        <location evidence="1">Nucleus</location>
        <location evidence="1">Nuclear pore complex</location>
    </subcellularLocation>
</comment>
<dbReference type="InterPro" id="IPR000156">
    <property type="entry name" value="Ran_bind_dom"/>
</dbReference>
<feature type="compositionally biased region" description="Basic and acidic residues" evidence="8">
    <location>
        <begin position="23"/>
        <end position="40"/>
    </location>
</feature>
<keyword evidence="3" id="KW-0509">mRNA transport</keyword>
<evidence type="ECO:0000256" key="7">
    <source>
        <dbReference type="ARBA" id="ARBA00023242"/>
    </source>
</evidence>
<dbReference type="CDD" id="cd13170">
    <property type="entry name" value="RanBD_NUP50"/>
    <property type="match status" value="1"/>
</dbReference>
<evidence type="ECO:0000313" key="11">
    <source>
        <dbReference type="Proteomes" id="UP001049176"/>
    </source>
</evidence>
<dbReference type="AlphaFoldDB" id="A0A9P7V1X2"/>
<proteinExistence type="predicted"/>
<evidence type="ECO:0000259" key="9">
    <source>
        <dbReference type="PROSITE" id="PS50196"/>
    </source>
</evidence>
<evidence type="ECO:0000256" key="5">
    <source>
        <dbReference type="ARBA" id="ARBA00023010"/>
    </source>
</evidence>
<feature type="region of interest" description="Disordered" evidence="8">
    <location>
        <begin position="88"/>
        <end position="112"/>
    </location>
</feature>
<evidence type="ECO:0000256" key="4">
    <source>
        <dbReference type="ARBA" id="ARBA00022927"/>
    </source>
</evidence>
<evidence type="ECO:0000256" key="6">
    <source>
        <dbReference type="ARBA" id="ARBA00023132"/>
    </source>
</evidence>
<feature type="compositionally biased region" description="Polar residues" evidence="8">
    <location>
        <begin position="247"/>
        <end position="257"/>
    </location>
</feature>
<keyword evidence="6" id="KW-0906">Nuclear pore complex</keyword>
<comment type="caution">
    <text evidence="10">The sequence shown here is derived from an EMBL/GenBank/DDBJ whole genome shotgun (WGS) entry which is preliminary data.</text>
</comment>
<feature type="region of interest" description="Disordered" evidence="8">
    <location>
        <begin position="417"/>
        <end position="490"/>
    </location>
</feature>
<dbReference type="Gene3D" id="2.30.29.30">
    <property type="entry name" value="Pleckstrin-homology domain (PH domain)/Phosphotyrosine-binding domain (PTB)"/>
    <property type="match status" value="1"/>
</dbReference>